<proteinExistence type="predicted"/>
<feature type="signal peptide" evidence="1">
    <location>
        <begin position="1"/>
        <end position="32"/>
    </location>
</feature>
<dbReference type="EMBL" id="JBEPML010000015">
    <property type="protein sequence ID" value="MET3793575.1"/>
    <property type="molecule type" value="Genomic_DNA"/>
</dbReference>
<organism evidence="2 3">
    <name type="scientific">Aquamicrobium terrae</name>
    <dbReference type="NCBI Taxonomy" id="1324945"/>
    <lineage>
        <taxon>Bacteria</taxon>
        <taxon>Pseudomonadati</taxon>
        <taxon>Pseudomonadota</taxon>
        <taxon>Alphaproteobacteria</taxon>
        <taxon>Hyphomicrobiales</taxon>
        <taxon>Phyllobacteriaceae</taxon>
        <taxon>Aquamicrobium</taxon>
    </lineage>
</organism>
<evidence type="ECO:0000313" key="3">
    <source>
        <dbReference type="Proteomes" id="UP001549076"/>
    </source>
</evidence>
<feature type="chain" id="PRO_5045767906" description="DUF2946 domain-containing protein" evidence="1">
    <location>
        <begin position="33"/>
        <end position="126"/>
    </location>
</feature>
<accession>A0ABV2N3C3</accession>
<protein>
    <recommendedName>
        <fullName evidence="4">DUF2946 domain-containing protein</fullName>
    </recommendedName>
</protein>
<name>A0ABV2N3C3_9HYPH</name>
<sequence length="126" mass="13177">MQRRRRGWTRAAALAAAWFLLLQSTLGTFALAAGPQPAQLDIFGNVICSHAGTAERPNGSERQHLPACCVLGCNLAVPLLAGPPPAATLAAALKFEVLVFPANAPDHLSFARPRSPAIPRAPPVPA</sequence>
<evidence type="ECO:0008006" key="4">
    <source>
        <dbReference type="Google" id="ProtNLM"/>
    </source>
</evidence>
<dbReference type="RefSeq" id="WP_354197565.1">
    <property type="nucleotide sequence ID" value="NZ_JBEPML010000015.1"/>
</dbReference>
<evidence type="ECO:0000313" key="2">
    <source>
        <dbReference type="EMBL" id="MET3793575.1"/>
    </source>
</evidence>
<evidence type="ECO:0000256" key="1">
    <source>
        <dbReference type="SAM" id="SignalP"/>
    </source>
</evidence>
<dbReference type="Proteomes" id="UP001549076">
    <property type="component" value="Unassembled WGS sequence"/>
</dbReference>
<keyword evidence="3" id="KW-1185">Reference proteome</keyword>
<gene>
    <name evidence="2" type="ORF">ABID37_003803</name>
</gene>
<comment type="caution">
    <text evidence="2">The sequence shown here is derived from an EMBL/GenBank/DDBJ whole genome shotgun (WGS) entry which is preliminary data.</text>
</comment>
<keyword evidence="1" id="KW-0732">Signal</keyword>
<reference evidence="2 3" key="1">
    <citation type="submission" date="2024-06" db="EMBL/GenBank/DDBJ databases">
        <title>Genomic Encyclopedia of Type Strains, Phase IV (KMG-IV): sequencing the most valuable type-strain genomes for metagenomic binning, comparative biology and taxonomic classification.</title>
        <authorList>
            <person name="Goeker M."/>
        </authorList>
    </citation>
    <scope>NUCLEOTIDE SEQUENCE [LARGE SCALE GENOMIC DNA]</scope>
    <source>
        <strain evidence="2 3">DSM 27865</strain>
    </source>
</reference>